<accession>A0ABS7TDN1</accession>
<proteinExistence type="predicted"/>
<organism evidence="1 2">
    <name type="scientific">Thermomonas beijingensis</name>
    <dbReference type="NCBI Taxonomy" id="2872701"/>
    <lineage>
        <taxon>Bacteria</taxon>
        <taxon>Pseudomonadati</taxon>
        <taxon>Pseudomonadota</taxon>
        <taxon>Gammaproteobacteria</taxon>
        <taxon>Lysobacterales</taxon>
        <taxon>Lysobacteraceae</taxon>
        <taxon>Thermomonas</taxon>
    </lineage>
</organism>
<sequence length="137" mass="14659">MHLLLERPDYPFFLRGADGNAALVNAQRLTRSFIIAPETLQEHWPIVDARLMQPSDLDALLALQPELIVLGTGASQQFPPARVMAHCLQQGIGLEVMTNAAAARTYSILAGEGRRVVAGFLFPAPPEVAAGSTVGGE</sequence>
<dbReference type="RefSeq" id="WP_223628052.1">
    <property type="nucleotide sequence ID" value="NZ_JAIQDJ010000002.1"/>
</dbReference>
<dbReference type="EMBL" id="JAIQDJ010000002">
    <property type="protein sequence ID" value="MBZ4185979.1"/>
    <property type="molecule type" value="Genomic_DNA"/>
</dbReference>
<dbReference type="InterPro" id="IPR007523">
    <property type="entry name" value="NDUFAF3/AAMDC"/>
</dbReference>
<dbReference type="PANTHER" id="PTHR21192">
    <property type="entry name" value="NUCLEAR PROTEIN E3-3"/>
    <property type="match status" value="1"/>
</dbReference>
<reference evidence="1" key="1">
    <citation type="submission" date="2021-09" db="EMBL/GenBank/DDBJ databases">
        <authorList>
            <person name="Wu T."/>
            <person name="Guo S.Z."/>
        </authorList>
    </citation>
    <scope>NUCLEOTIDE SEQUENCE</scope>
    <source>
        <strain evidence="1">RSS-23</strain>
    </source>
</reference>
<protein>
    <submittedName>
        <fullName evidence="1">Mth938-like domain-containing protein</fullName>
    </submittedName>
</protein>
<dbReference type="Gene3D" id="3.40.1230.10">
    <property type="entry name" value="MTH938-like"/>
    <property type="match status" value="1"/>
</dbReference>
<gene>
    <name evidence="1" type="ORF">K7B09_06500</name>
</gene>
<dbReference type="Proteomes" id="UP001430290">
    <property type="component" value="Unassembled WGS sequence"/>
</dbReference>
<comment type="caution">
    <text evidence="1">The sequence shown here is derived from an EMBL/GenBank/DDBJ whole genome shotgun (WGS) entry which is preliminary data.</text>
</comment>
<evidence type="ECO:0000313" key="1">
    <source>
        <dbReference type="EMBL" id="MBZ4185979.1"/>
    </source>
</evidence>
<keyword evidence="2" id="KW-1185">Reference proteome</keyword>
<dbReference type="PANTHER" id="PTHR21192:SF2">
    <property type="entry name" value="NADH DEHYDROGENASE [UBIQUINONE] 1 ALPHA SUBCOMPLEX ASSEMBLY FACTOR 3"/>
    <property type="match status" value="1"/>
</dbReference>
<dbReference type="SUPFAM" id="SSF64076">
    <property type="entry name" value="MTH938-like"/>
    <property type="match status" value="1"/>
</dbReference>
<name>A0ABS7TDN1_9GAMM</name>
<dbReference type="Pfam" id="PF04430">
    <property type="entry name" value="DUF498"/>
    <property type="match status" value="1"/>
</dbReference>
<evidence type="ECO:0000313" key="2">
    <source>
        <dbReference type="Proteomes" id="UP001430290"/>
    </source>
</evidence>
<dbReference type="CDD" id="cd05560">
    <property type="entry name" value="Xcc1710_like"/>
    <property type="match status" value="1"/>
</dbReference>
<dbReference type="InterPro" id="IPR036748">
    <property type="entry name" value="MTH938-like_sf"/>
</dbReference>